<comment type="similarity">
    <text evidence="1">Belongs to the multi antimicrobial extrusion (MATE) (TC 2.A.66.1) family.</text>
</comment>
<evidence type="ECO:0000313" key="4">
    <source>
        <dbReference type="Proteomes" id="UP000815325"/>
    </source>
</evidence>
<evidence type="ECO:0000256" key="1">
    <source>
        <dbReference type="ARBA" id="ARBA00010199"/>
    </source>
</evidence>
<comment type="caution">
    <text evidence="3">The sequence shown here is derived from an EMBL/GenBank/DDBJ whole genome shotgun (WGS) entry which is preliminary data.</text>
</comment>
<feature type="transmembrane region" description="Helical" evidence="2">
    <location>
        <begin position="28"/>
        <end position="49"/>
    </location>
</feature>
<gene>
    <name evidence="3" type="ORF">DUNSADRAFT_18664</name>
</gene>
<sequence>MTFTDSIFLGHLGTSQMAAAALGNTYSAFLQIFMFGMATALDTLGAQAFGAQKKGLPGTSLATWTTTSFIVMTILCILPMVGLSYAHTVASKLLSQTAQVSELMAVFCSGLIPGVPFVVSHRSGRFV</sequence>
<keyword evidence="2" id="KW-1133">Transmembrane helix</keyword>
<dbReference type="PANTHER" id="PTHR11206">
    <property type="entry name" value="MULTIDRUG RESISTANCE PROTEIN"/>
    <property type="match status" value="1"/>
</dbReference>
<name>A0ABQ7GYU9_DUNSA</name>
<feature type="transmembrane region" description="Helical" evidence="2">
    <location>
        <begin position="61"/>
        <end position="86"/>
    </location>
</feature>
<dbReference type="Proteomes" id="UP000815325">
    <property type="component" value="Unassembled WGS sequence"/>
</dbReference>
<evidence type="ECO:0000313" key="3">
    <source>
        <dbReference type="EMBL" id="KAF5839786.1"/>
    </source>
</evidence>
<dbReference type="Pfam" id="PF01554">
    <property type="entry name" value="MatE"/>
    <property type="match status" value="1"/>
</dbReference>
<keyword evidence="2" id="KW-0812">Transmembrane</keyword>
<organism evidence="3 4">
    <name type="scientific">Dunaliella salina</name>
    <name type="common">Green alga</name>
    <name type="synonym">Protococcus salinus</name>
    <dbReference type="NCBI Taxonomy" id="3046"/>
    <lineage>
        <taxon>Eukaryota</taxon>
        <taxon>Viridiplantae</taxon>
        <taxon>Chlorophyta</taxon>
        <taxon>core chlorophytes</taxon>
        <taxon>Chlorophyceae</taxon>
        <taxon>CS clade</taxon>
        <taxon>Chlamydomonadales</taxon>
        <taxon>Dunaliellaceae</taxon>
        <taxon>Dunaliella</taxon>
    </lineage>
</organism>
<proteinExistence type="inferred from homology"/>
<keyword evidence="2" id="KW-0472">Membrane</keyword>
<dbReference type="EMBL" id="MU069533">
    <property type="protein sequence ID" value="KAF5839786.1"/>
    <property type="molecule type" value="Genomic_DNA"/>
</dbReference>
<evidence type="ECO:0000256" key="2">
    <source>
        <dbReference type="SAM" id="Phobius"/>
    </source>
</evidence>
<protein>
    <submittedName>
        <fullName evidence="3">Uncharacterized protein</fullName>
    </submittedName>
</protein>
<dbReference type="InterPro" id="IPR002528">
    <property type="entry name" value="MATE_fam"/>
</dbReference>
<accession>A0ABQ7GYU9</accession>
<reference evidence="3" key="1">
    <citation type="submission" date="2017-08" db="EMBL/GenBank/DDBJ databases">
        <authorList>
            <person name="Polle J.E."/>
            <person name="Barry K."/>
            <person name="Cushman J."/>
            <person name="Schmutz J."/>
            <person name="Tran D."/>
            <person name="Hathwaick L.T."/>
            <person name="Yim W.C."/>
            <person name="Jenkins J."/>
            <person name="Mckie-Krisberg Z.M."/>
            <person name="Prochnik S."/>
            <person name="Lindquist E."/>
            <person name="Dockter R.B."/>
            <person name="Adam C."/>
            <person name="Molina H."/>
            <person name="Bunkerborg J."/>
            <person name="Jin E."/>
            <person name="Buchheim M."/>
            <person name="Magnuson J."/>
        </authorList>
    </citation>
    <scope>NUCLEOTIDE SEQUENCE</scope>
    <source>
        <strain evidence="3">CCAP 19/18</strain>
    </source>
</reference>
<keyword evidence="4" id="KW-1185">Reference proteome</keyword>
<feature type="transmembrane region" description="Helical" evidence="2">
    <location>
        <begin position="98"/>
        <end position="119"/>
    </location>
</feature>